<sequence>MRIYCHIQSTSSGRANKPNYFELEREAQVGDFVYFKLADFWVVIRAKYIFMDEGVEGSTMLLDALPTDPPTTIRPPAA</sequence>
<accession>A0A7Y8RRA5</accession>
<evidence type="ECO:0000313" key="1">
    <source>
        <dbReference type="EMBL" id="NWN63673.1"/>
    </source>
</evidence>
<comment type="caution">
    <text evidence="1">The sequence shown here is derived from an EMBL/GenBank/DDBJ whole genome shotgun (WGS) entry which is preliminary data.</text>
</comment>
<reference evidence="1 2" key="1">
    <citation type="submission" date="2020-05" db="EMBL/GenBank/DDBJ databases">
        <title>Onion-isolated Pseudomonas sp.</title>
        <authorList>
            <person name="Fujikawa T."/>
            <person name="Sawada H."/>
        </authorList>
    </citation>
    <scope>NUCLEOTIDE SEQUENCE [LARGE SCALE GENOMIC DNA]</scope>
    <source>
        <strain evidence="1 2">MAFF 301512</strain>
    </source>
</reference>
<protein>
    <submittedName>
        <fullName evidence="1">Uncharacterized protein</fullName>
    </submittedName>
</protein>
<dbReference type="EMBL" id="JABUHS010000208">
    <property type="protein sequence ID" value="NWN63673.1"/>
    <property type="molecule type" value="Genomic_DNA"/>
</dbReference>
<proteinExistence type="predicted"/>
<name>A0A7Y8RRA5_9PSED</name>
<dbReference type="AlphaFoldDB" id="A0A7Y8RRA5"/>
<gene>
    <name evidence="1" type="ORF">HT123_22475</name>
</gene>
<evidence type="ECO:0000313" key="2">
    <source>
        <dbReference type="Proteomes" id="UP000543908"/>
    </source>
</evidence>
<dbReference type="Proteomes" id="UP000543908">
    <property type="component" value="Unassembled WGS sequence"/>
</dbReference>
<dbReference type="RefSeq" id="WP_058423018.1">
    <property type="nucleotide sequence ID" value="NZ_JABUHS010000208.1"/>
</dbReference>
<organism evidence="1 2">
    <name type="scientific">Pseudomonas allii</name>
    <dbReference type="NCBI Taxonomy" id="2740531"/>
    <lineage>
        <taxon>Bacteria</taxon>
        <taxon>Pseudomonadati</taxon>
        <taxon>Pseudomonadota</taxon>
        <taxon>Gammaproteobacteria</taxon>
        <taxon>Pseudomonadales</taxon>
        <taxon>Pseudomonadaceae</taxon>
        <taxon>Pseudomonas</taxon>
    </lineage>
</organism>